<evidence type="ECO:0000313" key="2">
    <source>
        <dbReference type="EMBL" id="BAJ47390.1"/>
    </source>
</evidence>
<gene>
    <name evidence="3" type="ORF">CSUB_C0306</name>
    <name evidence="1" type="ORF">HGMM_F27H06C05</name>
    <name evidence="2" type="ORF">HGMM_F55E04C46</name>
</gene>
<protein>
    <submittedName>
        <fullName evidence="1">Uncharacterized protein</fullName>
    </submittedName>
</protein>
<accession>E6N4W7</accession>
<dbReference type="EMBL" id="BA000048">
    <property type="protein sequence ID" value="BAJ50167.1"/>
    <property type="molecule type" value="Genomic_DNA"/>
</dbReference>
<dbReference type="BioCyc" id="CCAL311458:G131R-309-MONOMER"/>
<dbReference type="AlphaFoldDB" id="E6N4W7"/>
<reference evidence="1 4" key="2">
    <citation type="journal article" date="2011" name="Nucleic Acids Res.">
        <title>Insights into the evolution of Archaea and eukaryotic protein modifier systems revealed by the genome of a novel archaeal group.</title>
        <authorList>
            <person name="Nunoura T."/>
            <person name="Takaki Y."/>
            <person name="Kakuta J."/>
            <person name="Nishi S."/>
            <person name="Sugahara J."/>
            <person name="Kazama H."/>
            <person name="Chee G."/>
            <person name="Hattori M."/>
            <person name="Kanai A."/>
            <person name="Atomi H."/>
            <person name="Takai K."/>
            <person name="Takami H."/>
        </authorList>
    </citation>
    <scope>NUCLEOTIDE SEQUENCE [LARGE SCALE GENOMIC DNA]</scope>
</reference>
<name>E6N4W7_CALS0</name>
<dbReference type="EMBL" id="AP011835">
    <property type="protein sequence ID" value="BAJ47390.1"/>
    <property type="molecule type" value="Genomic_DNA"/>
</dbReference>
<evidence type="ECO:0000313" key="1">
    <source>
        <dbReference type="EMBL" id="BAJ47336.1"/>
    </source>
</evidence>
<dbReference type="EMBL" id="AP011834">
    <property type="protein sequence ID" value="BAJ47336.1"/>
    <property type="molecule type" value="Genomic_DNA"/>
</dbReference>
<evidence type="ECO:0000313" key="3">
    <source>
        <dbReference type="EMBL" id="BAJ50167.1"/>
    </source>
</evidence>
<sequence length="177" mass="20216">MIKTLTGFTRLICRPNSMKTMKDEVTDEIISLITAENVVGLATHRHYPRERIIYSRFGRCGFAIDVVKMVDGVRKTFSVLVEAYVDTSSDKVEDFFKLPGKILYTLSSPSDGGRVLKRREAAYRDGEDLFSRVERVRRSFYSVYSRLKEKEKEAVTRIGEEIFHAVGLTADELHLGV</sequence>
<dbReference type="KEGG" id="csu:CSUB_C0306"/>
<reference evidence="1 4" key="1">
    <citation type="journal article" date="2005" name="Environ. Microbiol.">
        <title>Genetic and functional properties of uncultivated thermophilic crenarchaeotes from a subsurface gold mine as revealed by analysis of genome fragments.</title>
        <authorList>
            <person name="Nunoura T."/>
            <person name="Hirayama H."/>
            <person name="Takami H."/>
            <person name="Oida H."/>
            <person name="Nishi S."/>
            <person name="Shimamura S."/>
            <person name="Suzuki Y."/>
            <person name="Inagaki F."/>
            <person name="Takai K."/>
            <person name="Nealson K.H."/>
            <person name="Horikoshi K."/>
        </authorList>
    </citation>
    <scope>NUCLEOTIDE SEQUENCE [LARGE SCALE GENOMIC DNA]</scope>
</reference>
<evidence type="ECO:0000313" key="4">
    <source>
        <dbReference type="Proteomes" id="UP000008120"/>
    </source>
</evidence>
<organism evidence="1 4">
    <name type="scientific">Caldiarchaeum subterraneum</name>
    <dbReference type="NCBI Taxonomy" id="311458"/>
    <lineage>
        <taxon>Archaea</taxon>
        <taxon>Nitrososphaerota</taxon>
        <taxon>Candidatus Caldarchaeales</taxon>
        <taxon>Candidatus Caldarchaeaceae</taxon>
        <taxon>Candidatus Caldarchaeum</taxon>
    </lineage>
</organism>
<dbReference type="Proteomes" id="UP000008120">
    <property type="component" value="Chromosome"/>
</dbReference>
<dbReference type="STRING" id="311458.CSUB_C0306"/>
<proteinExistence type="predicted"/>